<comment type="caution">
    <text evidence="7">The sequence shown here is derived from an EMBL/GenBank/DDBJ whole genome shotgun (WGS) entry which is preliminary data.</text>
</comment>
<accession>A0ABX2ETH7</accession>
<evidence type="ECO:0000259" key="6">
    <source>
        <dbReference type="PROSITE" id="PS51898"/>
    </source>
</evidence>
<dbReference type="PANTHER" id="PTHR30349:SF41">
    <property type="entry name" value="INTEGRASE_RECOMBINASE PROTEIN MJ0367-RELATED"/>
    <property type="match status" value="1"/>
</dbReference>
<dbReference type="PROSITE" id="PS51898">
    <property type="entry name" value="TYR_RECOMBINASE"/>
    <property type="match status" value="1"/>
</dbReference>
<feature type="region of interest" description="Disordered" evidence="5">
    <location>
        <begin position="565"/>
        <end position="585"/>
    </location>
</feature>
<evidence type="ECO:0000256" key="3">
    <source>
        <dbReference type="ARBA" id="ARBA00023125"/>
    </source>
</evidence>
<feature type="region of interest" description="Disordered" evidence="5">
    <location>
        <begin position="1"/>
        <end position="21"/>
    </location>
</feature>
<keyword evidence="8" id="KW-1185">Reference proteome</keyword>
<protein>
    <submittedName>
        <fullName evidence="7">Tyrosine-type recombinase/integrase</fullName>
    </submittedName>
</protein>
<keyword evidence="2" id="KW-0229">DNA integration</keyword>
<dbReference type="EMBL" id="JABRWJ010000017">
    <property type="protein sequence ID" value="NRF72045.1"/>
    <property type="molecule type" value="Genomic_DNA"/>
</dbReference>
<feature type="compositionally biased region" description="Basic and acidic residues" evidence="5">
    <location>
        <begin position="565"/>
        <end position="574"/>
    </location>
</feature>
<evidence type="ECO:0000313" key="8">
    <source>
        <dbReference type="Proteomes" id="UP000737171"/>
    </source>
</evidence>
<dbReference type="InterPro" id="IPR011010">
    <property type="entry name" value="DNA_brk_join_enz"/>
</dbReference>
<dbReference type="Gene3D" id="1.10.443.10">
    <property type="entry name" value="Intergrase catalytic core"/>
    <property type="match status" value="1"/>
</dbReference>
<evidence type="ECO:0000256" key="2">
    <source>
        <dbReference type="ARBA" id="ARBA00022908"/>
    </source>
</evidence>
<evidence type="ECO:0000313" key="7">
    <source>
        <dbReference type="EMBL" id="NRF72045.1"/>
    </source>
</evidence>
<dbReference type="RefSeq" id="WP_173134533.1">
    <property type="nucleotide sequence ID" value="NZ_JABRWJ010000017.1"/>
</dbReference>
<dbReference type="Proteomes" id="UP000737171">
    <property type="component" value="Unassembled WGS sequence"/>
</dbReference>
<dbReference type="InterPro" id="IPR002104">
    <property type="entry name" value="Integrase_catalytic"/>
</dbReference>
<evidence type="ECO:0000256" key="5">
    <source>
        <dbReference type="SAM" id="MobiDB-lite"/>
    </source>
</evidence>
<reference evidence="7 8" key="1">
    <citation type="submission" date="2020-05" db="EMBL/GenBank/DDBJ databases">
        <title>Aquincola sp. isolate from soil.</title>
        <authorList>
            <person name="Han J."/>
            <person name="Kim D.-U."/>
        </authorList>
    </citation>
    <scope>NUCLEOTIDE SEQUENCE [LARGE SCALE GENOMIC DNA]</scope>
    <source>
        <strain evidence="7 8">S2</strain>
    </source>
</reference>
<comment type="similarity">
    <text evidence="1">Belongs to the 'phage' integrase family.</text>
</comment>
<dbReference type="Pfam" id="PF00589">
    <property type="entry name" value="Phage_integrase"/>
    <property type="match status" value="1"/>
</dbReference>
<sequence>MRVPRRASDSSRSLPMNQLAATSQASITPASLLGRRPAPQVPIGGVIRPGIKELTHAAQQNDAARAIYERGCTEGKGFDAIEDEIHRAAPNLKNPLKPANVPYFSARRGDFPMPERRLYRFPVIFAADSWEVLMPHTLQVWAAGKRKYWAHFVRYYAYTAHNLHFMEVHARAHEKVRSQPELIAQAEEMVEESIRTATAEVDGLLAKAQKVMADNGVCQSVRYGVGPLLVPAEVVSPHCGSYLALMMKADLLFGMVEYQRLRRCLPGKVCDEQFARVDRLLKSLTTIGDLPINQVHDGTLAPHIKRRLAAGRSHKTVNLELAIVRRVLNLCATSWRDDNGITWLEHAPRITLLPLIGHQREPRPISWQEQRQLLLPKLPPHLARMSLFMLNTGARDDVVCSLRWDWEIKVRELGVSVFEVPATHVKGRRRARVLVCNSVAQSVIEAVRGQHAEFVFVYQRLRKDGTAGREEPHAIETMNNTAWQRARREAGLGDLHVHDLRHTTGMRLREAGVPESTRADILWHTSPSMTHHYSMAQIVELHGALEKIRDDGGCWNKSLATLRLEQEGARRDASPPKVPQQRKTG</sequence>
<name>A0ABX2ETH7_9BURK</name>
<dbReference type="InterPro" id="IPR050090">
    <property type="entry name" value="Tyrosine_recombinase_XerCD"/>
</dbReference>
<dbReference type="PANTHER" id="PTHR30349">
    <property type="entry name" value="PHAGE INTEGRASE-RELATED"/>
    <property type="match status" value="1"/>
</dbReference>
<keyword evidence="4" id="KW-0233">DNA recombination</keyword>
<evidence type="ECO:0000256" key="1">
    <source>
        <dbReference type="ARBA" id="ARBA00008857"/>
    </source>
</evidence>
<dbReference type="InterPro" id="IPR013762">
    <property type="entry name" value="Integrase-like_cat_sf"/>
</dbReference>
<feature type="domain" description="Tyr recombinase" evidence="6">
    <location>
        <begin position="360"/>
        <end position="546"/>
    </location>
</feature>
<organism evidence="7 8">
    <name type="scientific">Pseudaquabacterium terrae</name>
    <dbReference type="NCBI Taxonomy" id="2732868"/>
    <lineage>
        <taxon>Bacteria</taxon>
        <taxon>Pseudomonadati</taxon>
        <taxon>Pseudomonadota</taxon>
        <taxon>Betaproteobacteria</taxon>
        <taxon>Burkholderiales</taxon>
        <taxon>Sphaerotilaceae</taxon>
        <taxon>Pseudaquabacterium</taxon>
    </lineage>
</organism>
<feature type="compositionally biased region" description="Polar residues" evidence="5">
    <location>
        <begin position="10"/>
        <end position="21"/>
    </location>
</feature>
<dbReference type="SUPFAM" id="SSF56349">
    <property type="entry name" value="DNA breaking-rejoining enzymes"/>
    <property type="match status" value="1"/>
</dbReference>
<gene>
    <name evidence="7" type="ORF">HLB44_34180</name>
</gene>
<keyword evidence="3" id="KW-0238">DNA-binding</keyword>
<evidence type="ECO:0000256" key="4">
    <source>
        <dbReference type="ARBA" id="ARBA00023172"/>
    </source>
</evidence>
<proteinExistence type="inferred from homology"/>